<dbReference type="PRINTS" id="PR00237">
    <property type="entry name" value="GPCRRHODOPSN"/>
</dbReference>
<evidence type="ECO:0000256" key="1">
    <source>
        <dbReference type="ARBA" id="ARBA00004141"/>
    </source>
</evidence>
<evidence type="ECO:0000256" key="8">
    <source>
        <dbReference type="ARBA" id="ARBA00023224"/>
    </source>
</evidence>
<evidence type="ECO:0000313" key="11">
    <source>
        <dbReference type="EMBL" id="CAH2097866.1"/>
    </source>
</evidence>
<evidence type="ECO:0000256" key="7">
    <source>
        <dbReference type="ARBA" id="ARBA00023170"/>
    </source>
</evidence>
<dbReference type="Pfam" id="PF00001">
    <property type="entry name" value="7tm_1"/>
    <property type="match status" value="1"/>
</dbReference>
<dbReference type="InterPro" id="IPR000276">
    <property type="entry name" value="GPCR_Rhodpsn"/>
</dbReference>
<keyword evidence="7" id="KW-0675">Receptor</keyword>
<dbReference type="GO" id="GO:0005886">
    <property type="term" value="C:plasma membrane"/>
    <property type="evidence" value="ECO:0007669"/>
    <property type="project" value="TreeGrafter"/>
</dbReference>
<comment type="similarity">
    <text evidence="2">Belongs to the G-protein coupled receptor 1 family.</text>
</comment>
<evidence type="ECO:0000259" key="10">
    <source>
        <dbReference type="PROSITE" id="PS50262"/>
    </source>
</evidence>
<evidence type="ECO:0000256" key="3">
    <source>
        <dbReference type="ARBA" id="ARBA00022692"/>
    </source>
</evidence>
<feature type="transmembrane region" description="Helical" evidence="9">
    <location>
        <begin position="59"/>
        <end position="84"/>
    </location>
</feature>
<dbReference type="GO" id="GO:0004930">
    <property type="term" value="F:G protein-coupled receptor activity"/>
    <property type="evidence" value="ECO:0007669"/>
    <property type="project" value="UniProtKB-KW"/>
</dbReference>
<dbReference type="Gene3D" id="1.20.1070.10">
    <property type="entry name" value="Rhodopsin 7-helix transmembrane proteins"/>
    <property type="match status" value="1"/>
</dbReference>
<feature type="domain" description="G-protein coupled receptors family 1 profile" evidence="10">
    <location>
        <begin position="1"/>
        <end position="81"/>
    </location>
</feature>
<dbReference type="Proteomes" id="UP001153954">
    <property type="component" value="Unassembled WGS sequence"/>
</dbReference>
<reference evidence="11" key="1">
    <citation type="submission" date="2022-03" db="EMBL/GenBank/DDBJ databases">
        <authorList>
            <person name="Tunstrom K."/>
        </authorList>
    </citation>
    <scope>NUCLEOTIDE SEQUENCE</scope>
</reference>
<name>A0AAU9UIZ9_EUPED</name>
<keyword evidence="5" id="KW-0297">G-protein coupled receptor</keyword>
<evidence type="ECO:0000256" key="4">
    <source>
        <dbReference type="ARBA" id="ARBA00022989"/>
    </source>
</evidence>
<accession>A0AAU9UIZ9</accession>
<comment type="caution">
    <text evidence="11">The sequence shown here is derived from an EMBL/GenBank/DDBJ whole genome shotgun (WGS) entry which is preliminary data.</text>
</comment>
<evidence type="ECO:0000256" key="6">
    <source>
        <dbReference type="ARBA" id="ARBA00023136"/>
    </source>
</evidence>
<keyword evidence="6 9" id="KW-0472">Membrane</keyword>
<dbReference type="PANTHER" id="PTHR45695">
    <property type="entry name" value="LEUCOKININ RECEPTOR-RELATED"/>
    <property type="match status" value="1"/>
</dbReference>
<dbReference type="InterPro" id="IPR017452">
    <property type="entry name" value="GPCR_Rhodpsn_7TM"/>
</dbReference>
<keyword evidence="8" id="KW-0807">Transducer</keyword>
<proteinExistence type="inferred from homology"/>
<evidence type="ECO:0000256" key="5">
    <source>
        <dbReference type="ARBA" id="ARBA00023040"/>
    </source>
</evidence>
<evidence type="ECO:0000256" key="9">
    <source>
        <dbReference type="SAM" id="Phobius"/>
    </source>
</evidence>
<keyword evidence="3 9" id="KW-0812">Transmembrane</keyword>
<evidence type="ECO:0000313" key="12">
    <source>
        <dbReference type="Proteomes" id="UP001153954"/>
    </source>
</evidence>
<protein>
    <recommendedName>
        <fullName evidence="10">G-protein coupled receptors family 1 profile domain-containing protein</fullName>
    </recommendedName>
</protein>
<evidence type="ECO:0000256" key="2">
    <source>
        <dbReference type="ARBA" id="ARBA00010663"/>
    </source>
</evidence>
<keyword evidence="4 9" id="KW-1133">Transmembrane helix</keyword>
<dbReference type="SUPFAM" id="SSF81321">
    <property type="entry name" value="Family A G protein-coupled receptor-like"/>
    <property type="match status" value="1"/>
</dbReference>
<keyword evidence="12" id="KW-1185">Reference proteome</keyword>
<dbReference type="AlphaFoldDB" id="A0AAU9UIZ9"/>
<organism evidence="11 12">
    <name type="scientific">Euphydryas editha</name>
    <name type="common">Edith's checkerspot</name>
    <dbReference type="NCBI Taxonomy" id="104508"/>
    <lineage>
        <taxon>Eukaryota</taxon>
        <taxon>Metazoa</taxon>
        <taxon>Ecdysozoa</taxon>
        <taxon>Arthropoda</taxon>
        <taxon>Hexapoda</taxon>
        <taxon>Insecta</taxon>
        <taxon>Pterygota</taxon>
        <taxon>Neoptera</taxon>
        <taxon>Endopterygota</taxon>
        <taxon>Lepidoptera</taxon>
        <taxon>Glossata</taxon>
        <taxon>Ditrysia</taxon>
        <taxon>Papilionoidea</taxon>
        <taxon>Nymphalidae</taxon>
        <taxon>Nymphalinae</taxon>
        <taxon>Euphydryas</taxon>
    </lineage>
</organism>
<sequence length="236" mass="27395">MSVVLKYQLPIIIVAQLTSRRKAAKMLVAVVIMFAVCYFPVHLLSVLRYVLDMEQNDVITFLALISHVLCYANSAINPLIYNFMSGKYRREFHRAFCCASSFSHDTLTTMTRLTTSKKKYDQAPDQRCEHMSLKRHTPNIPLTRNNYGHTSLRDQGLDSKFKNHCENASLKCFQCNHEQLHNSCNMFSKCNDCNHVNSKGHNYDHDSFQVQKCDLMNNGQRRCMNFCTYNNICIRQ</sequence>
<dbReference type="PANTHER" id="PTHR45695:SF15">
    <property type="entry name" value="OPSIN RH2"/>
    <property type="match status" value="1"/>
</dbReference>
<comment type="subcellular location">
    <subcellularLocation>
        <location evidence="1">Membrane</location>
        <topology evidence="1">Multi-pass membrane protein</topology>
    </subcellularLocation>
</comment>
<dbReference type="PROSITE" id="PS50262">
    <property type="entry name" value="G_PROTEIN_RECEP_F1_2"/>
    <property type="match status" value="1"/>
</dbReference>
<dbReference type="EMBL" id="CAKOGL010000018">
    <property type="protein sequence ID" value="CAH2097866.1"/>
    <property type="molecule type" value="Genomic_DNA"/>
</dbReference>
<gene>
    <name evidence="11" type="ORF">EEDITHA_LOCUS13040</name>
</gene>
<feature type="transmembrane region" description="Helical" evidence="9">
    <location>
        <begin position="26"/>
        <end position="47"/>
    </location>
</feature>